<evidence type="ECO:0000313" key="3">
    <source>
        <dbReference type="Proteomes" id="UP001314903"/>
    </source>
</evidence>
<organism evidence="2 3">
    <name type="scientific">Acetoanaerobium pronyense</name>
    <dbReference type="NCBI Taxonomy" id="1482736"/>
    <lineage>
        <taxon>Bacteria</taxon>
        <taxon>Bacillati</taxon>
        <taxon>Bacillota</taxon>
        <taxon>Clostridia</taxon>
        <taxon>Peptostreptococcales</taxon>
        <taxon>Filifactoraceae</taxon>
        <taxon>Acetoanaerobium</taxon>
    </lineage>
</organism>
<dbReference type="Gene3D" id="2.60.40.10">
    <property type="entry name" value="Immunoglobulins"/>
    <property type="match status" value="1"/>
</dbReference>
<accession>A0ABS4KLS2</accession>
<protein>
    <submittedName>
        <fullName evidence="2">Uncharacterized protein</fullName>
    </submittedName>
</protein>
<keyword evidence="3" id="KW-1185">Reference proteome</keyword>
<proteinExistence type="predicted"/>
<dbReference type="EMBL" id="JAGGLI010000037">
    <property type="protein sequence ID" value="MBP2028723.1"/>
    <property type="molecule type" value="Genomic_DNA"/>
</dbReference>
<feature type="signal peptide" evidence="1">
    <location>
        <begin position="1"/>
        <end position="25"/>
    </location>
</feature>
<gene>
    <name evidence="2" type="ORF">J2Z35_002553</name>
</gene>
<evidence type="ECO:0000313" key="2">
    <source>
        <dbReference type="EMBL" id="MBP2028723.1"/>
    </source>
</evidence>
<dbReference type="Proteomes" id="UP001314903">
    <property type="component" value="Unassembled WGS sequence"/>
</dbReference>
<sequence length="153" mass="16628">MKKLTVVIVLLLTLMSTGINSFATGAGGNASNSTSISITAPKDEVTVTTNEKILLAGLGSPNDTLKIQLFTKNGNDYTTLRYELNILLESIGNFNREIQLYPGDNKIVATLTGKNGEAKEVRFVRYNRITNTDINNLIKSMSLGNTINNMNGQ</sequence>
<comment type="caution">
    <text evidence="2">The sequence shown here is derived from an EMBL/GenBank/DDBJ whole genome shotgun (WGS) entry which is preliminary data.</text>
</comment>
<keyword evidence="1" id="KW-0732">Signal</keyword>
<name>A0ABS4KLS2_9FIRM</name>
<dbReference type="InterPro" id="IPR013783">
    <property type="entry name" value="Ig-like_fold"/>
</dbReference>
<feature type="chain" id="PRO_5046385776" evidence="1">
    <location>
        <begin position="26"/>
        <end position="153"/>
    </location>
</feature>
<reference evidence="2 3" key="1">
    <citation type="submission" date="2021-03" db="EMBL/GenBank/DDBJ databases">
        <title>Genomic Encyclopedia of Type Strains, Phase IV (KMG-IV): sequencing the most valuable type-strain genomes for metagenomic binning, comparative biology and taxonomic classification.</title>
        <authorList>
            <person name="Goeker M."/>
        </authorList>
    </citation>
    <scope>NUCLEOTIDE SEQUENCE [LARGE SCALE GENOMIC DNA]</scope>
    <source>
        <strain evidence="2 3">DSM 27512</strain>
    </source>
</reference>
<dbReference type="RefSeq" id="WP_209661780.1">
    <property type="nucleotide sequence ID" value="NZ_JAGGLI010000037.1"/>
</dbReference>
<evidence type="ECO:0000256" key="1">
    <source>
        <dbReference type="SAM" id="SignalP"/>
    </source>
</evidence>